<dbReference type="InParanoid" id="A0A6L2PGF3"/>
<sequence>MVDPGKLKGEDPEPLVETADYYGPLVAVAIIAALAIVAALILLLILMKKHGHNKAAISATRKSQSAYDNPSYKVEIQQETMGTALSQLLKAY</sequence>
<dbReference type="Proteomes" id="UP000502823">
    <property type="component" value="Unassembled WGS sequence"/>
</dbReference>
<keyword evidence="3" id="KW-1185">Reference proteome</keyword>
<comment type="caution">
    <text evidence="2">The sequence shown here is derived from an EMBL/GenBank/DDBJ whole genome shotgun (WGS) entry which is preliminary data.</text>
</comment>
<keyword evidence="1" id="KW-0472">Membrane</keyword>
<feature type="transmembrane region" description="Helical" evidence="1">
    <location>
        <begin position="21"/>
        <end position="46"/>
    </location>
</feature>
<keyword evidence="1" id="KW-0812">Transmembrane</keyword>
<gene>
    <name evidence="2" type="ORF">Cfor_04989</name>
</gene>
<evidence type="ECO:0000313" key="2">
    <source>
        <dbReference type="EMBL" id="GFG29167.1"/>
    </source>
</evidence>
<reference evidence="3" key="1">
    <citation type="submission" date="2020-01" db="EMBL/GenBank/DDBJ databases">
        <title>Draft genome sequence of the Termite Coptotermes fromosanus.</title>
        <authorList>
            <person name="Itakura S."/>
            <person name="Yosikawa Y."/>
            <person name="Umezawa K."/>
        </authorList>
    </citation>
    <scope>NUCLEOTIDE SEQUENCE [LARGE SCALE GENOMIC DNA]</scope>
</reference>
<protein>
    <submittedName>
        <fullName evidence="2">Uncharacterized protein</fullName>
    </submittedName>
</protein>
<name>A0A6L2PGF3_COPFO</name>
<evidence type="ECO:0000313" key="3">
    <source>
        <dbReference type="Proteomes" id="UP000502823"/>
    </source>
</evidence>
<organism evidence="2 3">
    <name type="scientific">Coptotermes formosanus</name>
    <name type="common">Formosan subterranean termite</name>
    <dbReference type="NCBI Taxonomy" id="36987"/>
    <lineage>
        <taxon>Eukaryota</taxon>
        <taxon>Metazoa</taxon>
        <taxon>Ecdysozoa</taxon>
        <taxon>Arthropoda</taxon>
        <taxon>Hexapoda</taxon>
        <taxon>Insecta</taxon>
        <taxon>Pterygota</taxon>
        <taxon>Neoptera</taxon>
        <taxon>Polyneoptera</taxon>
        <taxon>Dictyoptera</taxon>
        <taxon>Blattodea</taxon>
        <taxon>Blattoidea</taxon>
        <taxon>Termitoidae</taxon>
        <taxon>Rhinotermitidae</taxon>
        <taxon>Coptotermes</taxon>
    </lineage>
</organism>
<dbReference type="EMBL" id="BLKM01003593">
    <property type="protein sequence ID" value="GFG29167.1"/>
    <property type="molecule type" value="Genomic_DNA"/>
</dbReference>
<evidence type="ECO:0000256" key="1">
    <source>
        <dbReference type="SAM" id="Phobius"/>
    </source>
</evidence>
<proteinExistence type="predicted"/>
<dbReference type="AlphaFoldDB" id="A0A6L2PGF3"/>
<keyword evidence="1" id="KW-1133">Transmembrane helix</keyword>
<accession>A0A6L2PGF3</accession>